<organism evidence="1">
    <name type="scientific">viral metagenome</name>
    <dbReference type="NCBI Taxonomy" id="1070528"/>
    <lineage>
        <taxon>unclassified sequences</taxon>
        <taxon>metagenomes</taxon>
        <taxon>organismal metagenomes</taxon>
    </lineage>
</organism>
<evidence type="ECO:0000313" key="1">
    <source>
        <dbReference type="EMBL" id="QHT79160.1"/>
    </source>
</evidence>
<dbReference type="AlphaFoldDB" id="A0A6C0HFL3"/>
<dbReference type="EMBL" id="MN739946">
    <property type="protein sequence ID" value="QHT79160.1"/>
    <property type="molecule type" value="Genomic_DNA"/>
</dbReference>
<name>A0A6C0HFL3_9ZZZZ</name>
<protein>
    <submittedName>
        <fullName evidence="1">Uncharacterized protein</fullName>
    </submittedName>
</protein>
<proteinExistence type="predicted"/>
<sequence length="85" mass="10069">MEQRSNWLDSLMTFFYEVPNVPRFKKLTGTRVTKSDIPDVYLIPEGYVQVPDIETSEYLRSLGDSFNIELEERDGLWFIKYPCLK</sequence>
<reference evidence="1" key="1">
    <citation type="journal article" date="2020" name="Nature">
        <title>Giant virus diversity and host interactions through global metagenomics.</title>
        <authorList>
            <person name="Schulz F."/>
            <person name="Roux S."/>
            <person name="Paez-Espino D."/>
            <person name="Jungbluth S."/>
            <person name="Walsh D.A."/>
            <person name="Denef V.J."/>
            <person name="McMahon K.D."/>
            <person name="Konstantinidis K.T."/>
            <person name="Eloe-Fadrosh E.A."/>
            <person name="Kyrpides N.C."/>
            <person name="Woyke T."/>
        </authorList>
    </citation>
    <scope>NUCLEOTIDE SEQUENCE</scope>
    <source>
        <strain evidence="1">GVMAG-M-3300023179-99</strain>
    </source>
</reference>
<accession>A0A6C0HFL3</accession>